<keyword evidence="1" id="KW-0812">Transmembrane</keyword>
<protein>
    <submittedName>
        <fullName evidence="2">Uncharacterized protein</fullName>
    </submittedName>
</protein>
<evidence type="ECO:0000313" key="3">
    <source>
        <dbReference type="Proteomes" id="UP001285441"/>
    </source>
</evidence>
<feature type="transmembrane region" description="Helical" evidence="1">
    <location>
        <begin position="243"/>
        <end position="264"/>
    </location>
</feature>
<dbReference type="Proteomes" id="UP001285441">
    <property type="component" value="Unassembled WGS sequence"/>
</dbReference>
<keyword evidence="1" id="KW-1133">Transmembrane helix</keyword>
<name>A0AAE0U1R3_9PEZI</name>
<sequence length="442" mass="49480">MLFSPSPLSFFLLSSPPLISPHIHPHSDKKFPGIMPETGKKPKLHYEWSHIFTLWGYQLLKLMYTSSALCIPWLFLSLTPVLWAPYNWLFWLSMISADGVPNFAVLSDDALLGNTIGNLDPPGRCMSRAEKINATLSTSVDEVSGWYGPGAYLAWLVTAYVASFGSIWQSKCARSEALREKDREREGRADEFWSMLSLPRFDSGSTEEPENVLDGETLAALLYPLIALCDVLVRFIRCKIDPGINAAVFVLFSALMIFGPTSRLSWQVDGVDNDLDFLPKTNRSWAWKFSGFMIHGVIITIIGEPYSYALELLIPVYVMLFALMLYSLFAGEFLSESYPYRGAVYRPRAERCLMFGLLQVVFFSVAYGKIGTVWPVTGSSLSELDQAGTLCVTVLTLLYLKLDGIRSLVSGIKHRLSGFRQVRESENNGGMELQEVVVHGTE</sequence>
<accession>A0AAE0U1R3</accession>
<keyword evidence="3" id="KW-1185">Reference proteome</keyword>
<feature type="transmembrane region" description="Helical" evidence="1">
    <location>
        <begin position="386"/>
        <end position="402"/>
    </location>
</feature>
<feature type="transmembrane region" description="Helical" evidence="1">
    <location>
        <begin position="308"/>
        <end position="331"/>
    </location>
</feature>
<feature type="transmembrane region" description="Helical" evidence="1">
    <location>
        <begin position="62"/>
        <end position="84"/>
    </location>
</feature>
<reference evidence="2" key="1">
    <citation type="journal article" date="2023" name="Mol. Phylogenet. Evol.">
        <title>Genome-scale phylogeny and comparative genomics of the fungal order Sordariales.</title>
        <authorList>
            <person name="Hensen N."/>
            <person name="Bonometti L."/>
            <person name="Westerberg I."/>
            <person name="Brannstrom I.O."/>
            <person name="Guillou S."/>
            <person name="Cros-Aarteil S."/>
            <person name="Calhoun S."/>
            <person name="Haridas S."/>
            <person name="Kuo A."/>
            <person name="Mondo S."/>
            <person name="Pangilinan J."/>
            <person name="Riley R."/>
            <person name="LaButti K."/>
            <person name="Andreopoulos B."/>
            <person name="Lipzen A."/>
            <person name="Chen C."/>
            <person name="Yan M."/>
            <person name="Daum C."/>
            <person name="Ng V."/>
            <person name="Clum A."/>
            <person name="Steindorff A."/>
            <person name="Ohm R.A."/>
            <person name="Martin F."/>
            <person name="Silar P."/>
            <person name="Natvig D.O."/>
            <person name="Lalanne C."/>
            <person name="Gautier V."/>
            <person name="Ament-Velasquez S.L."/>
            <person name="Kruys A."/>
            <person name="Hutchinson M.I."/>
            <person name="Powell A.J."/>
            <person name="Barry K."/>
            <person name="Miller A.N."/>
            <person name="Grigoriev I.V."/>
            <person name="Debuchy R."/>
            <person name="Gladieux P."/>
            <person name="Hiltunen Thoren M."/>
            <person name="Johannesson H."/>
        </authorList>
    </citation>
    <scope>NUCLEOTIDE SEQUENCE</scope>
    <source>
        <strain evidence="2">CBS 232.78</strain>
    </source>
</reference>
<comment type="caution">
    <text evidence="2">The sequence shown here is derived from an EMBL/GenBank/DDBJ whole genome shotgun (WGS) entry which is preliminary data.</text>
</comment>
<feature type="transmembrane region" description="Helical" evidence="1">
    <location>
        <begin position="352"/>
        <end position="374"/>
    </location>
</feature>
<evidence type="ECO:0000256" key="1">
    <source>
        <dbReference type="SAM" id="Phobius"/>
    </source>
</evidence>
<proteinExistence type="predicted"/>
<reference evidence="2" key="2">
    <citation type="submission" date="2023-06" db="EMBL/GenBank/DDBJ databases">
        <authorList>
            <consortium name="Lawrence Berkeley National Laboratory"/>
            <person name="Haridas S."/>
            <person name="Hensen N."/>
            <person name="Bonometti L."/>
            <person name="Westerberg I."/>
            <person name="Brannstrom I.O."/>
            <person name="Guillou S."/>
            <person name="Cros-Aarteil S."/>
            <person name="Calhoun S."/>
            <person name="Kuo A."/>
            <person name="Mondo S."/>
            <person name="Pangilinan J."/>
            <person name="Riley R."/>
            <person name="LaButti K."/>
            <person name="Andreopoulos B."/>
            <person name="Lipzen A."/>
            <person name="Chen C."/>
            <person name="Yanf M."/>
            <person name="Daum C."/>
            <person name="Ng V."/>
            <person name="Clum A."/>
            <person name="Steindorff A."/>
            <person name="Ohm R."/>
            <person name="Martin F."/>
            <person name="Silar P."/>
            <person name="Natvig D."/>
            <person name="Lalanne C."/>
            <person name="Gautier V."/>
            <person name="Ament-velasquez S.L."/>
            <person name="Kruys A."/>
            <person name="Hutchinson M.I."/>
            <person name="Powell A.J."/>
            <person name="Barry K."/>
            <person name="Miller A.N."/>
            <person name="Grigoriev I.V."/>
            <person name="Debuchy R."/>
            <person name="Gladieux P."/>
            <person name="Thoren M.H."/>
            <person name="Johannesson H."/>
        </authorList>
    </citation>
    <scope>NUCLEOTIDE SEQUENCE</scope>
    <source>
        <strain evidence="2">CBS 232.78</strain>
    </source>
</reference>
<dbReference type="EMBL" id="JAULSW010000003">
    <property type="protein sequence ID" value="KAK3387818.1"/>
    <property type="molecule type" value="Genomic_DNA"/>
</dbReference>
<keyword evidence="1" id="KW-0472">Membrane</keyword>
<dbReference type="AlphaFoldDB" id="A0AAE0U1R3"/>
<organism evidence="2 3">
    <name type="scientific">Podospora didyma</name>
    <dbReference type="NCBI Taxonomy" id="330526"/>
    <lineage>
        <taxon>Eukaryota</taxon>
        <taxon>Fungi</taxon>
        <taxon>Dikarya</taxon>
        <taxon>Ascomycota</taxon>
        <taxon>Pezizomycotina</taxon>
        <taxon>Sordariomycetes</taxon>
        <taxon>Sordariomycetidae</taxon>
        <taxon>Sordariales</taxon>
        <taxon>Podosporaceae</taxon>
        <taxon>Podospora</taxon>
    </lineage>
</organism>
<evidence type="ECO:0000313" key="2">
    <source>
        <dbReference type="EMBL" id="KAK3387818.1"/>
    </source>
</evidence>
<gene>
    <name evidence="2" type="ORF">B0H63DRAFT_470974</name>
</gene>